<protein>
    <recommendedName>
        <fullName evidence="1">FP protein C-terminal domain-containing protein</fullName>
    </recommendedName>
</protein>
<dbReference type="InterPro" id="IPR057251">
    <property type="entry name" value="FP_C"/>
</dbReference>
<comment type="caution">
    <text evidence="2">The sequence shown here is derived from an EMBL/GenBank/DDBJ whole genome shotgun (WGS) entry which is preliminary data.</text>
</comment>
<name>A0A9J6G8Y0_HAELO</name>
<evidence type="ECO:0000313" key="3">
    <source>
        <dbReference type="Proteomes" id="UP000821853"/>
    </source>
</evidence>
<keyword evidence="3" id="KW-1185">Reference proteome</keyword>
<dbReference type="OMA" id="RTSIDVH"/>
<evidence type="ECO:0000313" key="2">
    <source>
        <dbReference type="EMBL" id="KAH9371922.1"/>
    </source>
</evidence>
<evidence type="ECO:0000259" key="1">
    <source>
        <dbReference type="Pfam" id="PF25298"/>
    </source>
</evidence>
<sequence>MIEKQGKVIEGIESSMGLLSTKYEEMRTSIDVHSGQVAALQTHSDELSASLAAKDREIVQLHAAILNLETYSRRNNLEIHGLEPTDGEDIQVVLKSLADRLQVSTEGIEVAHRLPAKEGKIPPIIVKFERRAQRDSWFDKRNVMKTEKIFINEHLAPETKHLLWQAKQVAKTKSFKFTWVRNGNVLMKKSEGLKTVRIQSEMDLLKLS</sequence>
<accession>A0A9J6G8Y0</accession>
<feature type="domain" description="FP protein C-terminal" evidence="1">
    <location>
        <begin position="157"/>
        <end position="207"/>
    </location>
</feature>
<gene>
    <name evidence="2" type="ORF">HPB48_017587</name>
</gene>
<dbReference type="AlphaFoldDB" id="A0A9J6G8Y0"/>
<organism evidence="2 3">
    <name type="scientific">Haemaphysalis longicornis</name>
    <name type="common">Bush tick</name>
    <dbReference type="NCBI Taxonomy" id="44386"/>
    <lineage>
        <taxon>Eukaryota</taxon>
        <taxon>Metazoa</taxon>
        <taxon>Ecdysozoa</taxon>
        <taxon>Arthropoda</taxon>
        <taxon>Chelicerata</taxon>
        <taxon>Arachnida</taxon>
        <taxon>Acari</taxon>
        <taxon>Parasitiformes</taxon>
        <taxon>Ixodida</taxon>
        <taxon>Ixodoidea</taxon>
        <taxon>Ixodidae</taxon>
        <taxon>Haemaphysalinae</taxon>
        <taxon>Haemaphysalis</taxon>
    </lineage>
</organism>
<dbReference type="Pfam" id="PF25298">
    <property type="entry name" value="Baculo_FP_2nd"/>
    <property type="match status" value="1"/>
</dbReference>
<dbReference type="VEuPathDB" id="VectorBase:HLOH_050650"/>
<reference evidence="2 3" key="1">
    <citation type="journal article" date="2020" name="Cell">
        <title>Large-Scale Comparative Analyses of Tick Genomes Elucidate Their Genetic Diversity and Vector Capacities.</title>
        <authorList>
            <consortium name="Tick Genome and Microbiome Consortium (TIGMIC)"/>
            <person name="Jia N."/>
            <person name="Wang J."/>
            <person name="Shi W."/>
            <person name="Du L."/>
            <person name="Sun Y."/>
            <person name="Zhan W."/>
            <person name="Jiang J.F."/>
            <person name="Wang Q."/>
            <person name="Zhang B."/>
            <person name="Ji P."/>
            <person name="Bell-Sakyi L."/>
            <person name="Cui X.M."/>
            <person name="Yuan T.T."/>
            <person name="Jiang B.G."/>
            <person name="Yang W.F."/>
            <person name="Lam T.T."/>
            <person name="Chang Q.C."/>
            <person name="Ding S.J."/>
            <person name="Wang X.J."/>
            <person name="Zhu J.G."/>
            <person name="Ruan X.D."/>
            <person name="Zhao L."/>
            <person name="Wei J.T."/>
            <person name="Ye R.Z."/>
            <person name="Que T.C."/>
            <person name="Du C.H."/>
            <person name="Zhou Y.H."/>
            <person name="Cheng J.X."/>
            <person name="Dai P.F."/>
            <person name="Guo W.B."/>
            <person name="Han X.H."/>
            <person name="Huang E.J."/>
            <person name="Li L.F."/>
            <person name="Wei W."/>
            <person name="Gao Y.C."/>
            <person name="Liu J.Z."/>
            <person name="Shao H.Z."/>
            <person name="Wang X."/>
            <person name="Wang C.C."/>
            <person name="Yang T.C."/>
            <person name="Huo Q.B."/>
            <person name="Li W."/>
            <person name="Chen H.Y."/>
            <person name="Chen S.E."/>
            <person name="Zhou L.G."/>
            <person name="Ni X.B."/>
            <person name="Tian J.H."/>
            <person name="Sheng Y."/>
            <person name="Liu T."/>
            <person name="Pan Y.S."/>
            <person name="Xia L.Y."/>
            <person name="Li J."/>
            <person name="Zhao F."/>
            <person name="Cao W.C."/>
        </authorList>
    </citation>
    <scope>NUCLEOTIDE SEQUENCE [LARGE SCALE GENOMIC DNA]</scope>
    <source>
        <strain evidence="2">HaeL-2018</strain>
    </source>
</reference>
<dbReference type="OrthoDB" id="7351105at2759"/>
<dbReference type="Proteomes" id="UP000821853">
    <property type="component" value="Chromosome 3"/>
</dbReference>
<dbReference type="EMBL" id="JABSTR010000005">
    <property type="protein sequence ID" value="KAH9371922.1"/>
    <property type="molecule type" value="Genomic_DNA"/>
</dbReference>
<proteinExistence type="predicted"/>